<dbReference type="OrthoDB" id="5928841at2"/>
<accession>A0A3M8T4S2</accession>
<comment type="caution">
    <text evidence="1">The sequence shown here is derived from an EMBL/GenBank/DDBJ whole genome shotgun (WGS) entry which is preliminary data.</text>
</comment>
<sequence>MSATTRRKDADPLYVGPAPDRPFYATGMLLDASDFLDEQTYHRGRLAHALAFLSGGGTLAGLRVSHAPAAADHAEEIRVAAGLAVDRIGRLIELPRPACLRLERWWEAPGGRDAGDVLTQAAYDDPGRFVSARAVAEAGVGGAPAMPTRAIVADIYLRFVACERGYTQSFASGPYDALDSVATARLRDAYELQLLVRHGLDTDDPDAPHLGLPSTGVVLEGSEDERRAAMQDAVLAAWPERGHAGQPDELPPLAEHVTGNDPTSQWLARVLIPVLAGDPPERDGSGVLVDNWPRRFVPSSQLLQRWVGL</sequence>
<organism evidence="1 2">
    <name type="scientific">Montanilutibacter psychrotolerans</name>
    <dbReference type="NCBI Taxonomy" id="1327343"/>
    <lineage>
        <taxon>Bacteria</taxon>
        <taxon>Pseudomonadati</taxon>
        <taxon>Pseudomonadota</taxon>
        <taxon>Gammaproteobacteria</taxon>
        <taxon>Lysobacterales</taxon>
        <taxon>Lysobacteraceae</taxon>
        <taxon>Montanilutibacter</taxon>
    </lineage>
</organism>
<keyword evidence="2" id="KW-1185">Reference proteome</keyword>
<gene>
    <name evidence="1" type="ORF">EER27_01890</name>
</gene>
<protein>
    <submittedName>
        <fullName evidence="1">Uncharacterized protein</fullName>
    </submittedName>
</protein>
<proteinExistence type="predicted"/>
<reference evidence="1 2" key="1">
    <citation type="submission" date="2018-11" db="EMBL/GenBank/DDBJ databases">
        <title>Lysobacter cryohumiis sp. nov., isolated from soil in the Tianshan Mountains, Xinjiang, China.</title>
        <authorList>
            <person name="Luo Y."/>
            <person name="Sheng H."/>
        </authorList>
    </citation>
    <scope>NUCLEOTIDE SEQUENCE [LARGE SCALE GENOMIC DNA]</scope>
    <source>
        <strain evidence="1 2">ZS60</strain>
    </source>
</reference>
<dbReference type="EMBL" id="RIBS01000001">
    <property type="protein sequence ID" value="RNF86200.1"/>
    <property type="molecule type" value="Genomic_DNA"/>
</dbReference>
<dbReference type="AlphaFoldDB" id="A0A3M8T4S2"/>
<evidence type="ECO:0000313" key="1">
    <source>
        <dbReference type="EMBL" id="RNF86200.1"/>
    </source>
</evidence>
<dbReference type="RefSeq" id="WP_123086319.1">
    <property type="nucleotide sequence ID" value="NZ_RIBS01000001.1"/>
</dbReference>
<name>A0A3M8T4S2_9GAMM</name>
<evidence type="ECO:0000313" key="2">
    <source>
        <dbReference type="Proteomes" id="UP000267049"/>
    </source>
</evidence>
<dbReference type="Proteomes" id="UP000267049">
    <property type="component" value="Unassembled WGS sequence"/>
</dbReference>